<name>A0A1Y2DUG5_9PEZI</name>
<keyword evidence="2" id="KW-1185">Reference proteome</keyword>
<comment type="caution">
    <text evidence="1">The sequence shown here is derived from an EMBL/GenBank/DDBJ whole genome shotgun (WGS) entry which is preliminary data.</text>
</comment>
<sequence length="547" mass="62050">MIRPLYLAGRLRSFQILALFLVFCILLTSYRSYHGNHPPPSIYDYTDGNTAETRLNDTSTDPKASEEFRYLTDLVHQYGLTKDIPWFAQRIRPTFKSSSRSSMTKVSTRFLSHGLCRVRTEDDEGLELRAEKALQLSVSKSPTPDQIDASSLIFGISTSYDRIVYSNVSLINDWARWLTDGKGRSNGASLVLSLHHASKVEVGYVSTKMREVGIDAVVLSNDNHLDITARYVEMVRMLTHRNEELTKEGQEKNLLALVDDDVFFPSLGRLLGEVGKFDARKNLYLGMPSEAADWTTENNITMTYGGGAVFFSVPMAATLSKLPCLKNEGSDEAAYSQGNGQWDELLYSCVTRHTNEDLDVIPSFYVPKDGHYGLRTGYEGGVQPMTLHHYKHRHRFEPWKAHMVTSLCGEDCFLQRFWFKDGWILVNGHTISHYPEGVDVTPLKKSSLLMTQHNREEREVKTAKRLIVDDVEGRNDRNIVSWTGAKRTWRLIDARIGANGAVWQAYVKRRGPAISYGDDDDRLPDDKVHTQEKPSDVDSIIVLIWEP</sequence>
<dbReference type="InParanoid" id="A0A1Y2DUG5"/>
<evidence type="ECO:0000313" key="2">
    <source>
        <dbReference type="Proteomes" id="UP000193689"/>
    </source>
</evidence>
<gene>
    <name evidence="1" type="ORF">BCR38DRAFT_344177</name>
</gene>
<dbReference type="STRING" id="1141098.A0A1Y2DUG5"/>
<dbReference type="EMBL" id="MCFJ01000008">
    <property type="protein sequence ID" value="ORY62921.1"/>
    <property type="molecule type" value="Genomic_DNA"/>
</dbReference>
<protein>
    <recommendedName>
        <fullName evidence="3">Glycosyltransferase family 31 protein</fullName>
    </recommendedName>
</protein>
<organism evidence="1 2">
    <name type="scientific">Pseudomassariella vexata</name>
    <dbReference type="NCBI Taxonomy" id="1141098"/>
    <lineage>
        <taxon>Eukaryota</taxon>
        <taxon>Fungi</taxon>
        <taxon>Dikarya</taxon>
        <taxon>Ascomycota</taxon>
        <taxon>Pezizomycotina</taxon>
        <taxon>Sordariomycetes</taxon>
        <taxon>Xylariomycetidae</taxon>
        <taxon>Amphisphaeriales</taxon>
        <taxon>Pseudomassariaceae</taxon>
        <taxon>Pseudomassariella</taxon>
    </lineage>
</organism>
<dbReference type="Proteomes" id="UP000193689">
    <property type="component" value="Unassembled WGS sequence"/>
</dbReference>
<accession>A0A1Y2DUG5</accession>
<evidence type="ECO:0008006" key="3">
    <source>
        <dbReference type="Google" id="ProtNLM"/>
    </source>
</evidence>
<dbReference type="RefSeq" id="XP_040714578.1">
    <property type="nucleotide sequence ID" value="XM_040856085.1"/>
</dbReference>
<dbReference type="OrthoDB" id="414175at2759"/>
<dbReference type="Gene3D" id="3.90.550.50">
    <property type="match status" value="1"/>
</dbReference>
<dbReference type="AlphaFoldDB" id="A0A1Y2DUG5"/>
<reference evidence="1 2" key="1">
    <citation type="submission" date="2016-07" db="EMBL/GenBank/DDBJ databases">
        <title>Pervasive Adenine N6-methylation of Active Genes in Fungi.</title>
        <authorList>
            <consortium name="DOE Joint Genome Institute"/>
            <person name="Mondo S.J."/>
            <person name="Dannebaum R.O."/>
            <person name="Kuo R.C."/>
            <person name="Labutti K."/>
            <person name="Haridas S."/>
            <person name="Kuo A."/>
            <person name="Salamov A."/>
            <person name="Ahrendt S.R."/>
            <person name="Lipzen A."/>
            <person name="Sullivan W."/>
            <person name="Andreopoulos W.B."/>
            <person name="Clum A."/>
            <person name="Lindquist E."/>
            <person name="Daum C."/>
            <person name="Ramamoorthy G.K."/>
            <person name="Gryganskyi A."/>
            <person name="Culley D."/>
            <person name="Magnuson J.K."/>
            <person name="James T.Y."/>
            <person name="O'Malley M.A."/>
            <person name="Stajich J.E."/>
            <person name="Spatafora J.W."/>
            <person name="Visel A."/>
            <person name="Grigoriev I.V."/>
        </authorList>
    </citation>
    <scope>NUCLEOTIDE SEQUENCE [LARGE SCALE GENOMIC DNA]</scope>
    <source>
        <strain evidence="1 2">CBS 129021</strain>
    </source>
</reference>
<dbReference type="GeneID" id="63772297"/>
<proteinExistence type="predicted"/>
<evidence type="ECO:0000313" key="1">
    <source>
        <dbReference type="EMBL" id="ORY62921.1"/>
    </source>
</evidence>